<keyword evidence="3" id="KW-1185">Reference proteome</keyword>
<comment type="caution">
    <text evidence="2">The sequence shown here is derived from an EMBL/GenBank/DDBJ whole genome shotgun (WGS) entry which is preliminary data.</text>
</comment>
<evidence type="ECO:0000313" key="2">
    <source>
        <dbReference type="EMBL" id="KAJ8430874.1"/>
    </source>
</evidence>
<dbReference type="Proteomes" id="UP001153076">
    <property type="component" value="Unassembled WGS sequence"/>
</dbReference>
<name>A0A9Q1Q707_9CARY</name>
<accession>A0A9Q1Q707</accession>
<evidence type="ECO:0000313" key="3">
    <source>
        <dbReference type="Proteomes" id="UP001153076"/>
    </source>
</evidence>
<feature type="region of interest" description="Disordered" evidence="1">
    <location>
        <begin position="83"/>
        <end position="256"/>
    </location>
</feature>
<dbReference type="EMBL" id="JAKOGI010000745">
    <property type="protein sequence ID" value="KAJ8430874.1"/>
    <property type="molecule type" value="Genomic_DNA"/>
</dbReference>
<gene>
    <name evidence="2" type="ORF">Cgig2_011337</name>
</gene>
<sequence length="256" mass="29170">MYKQQPILTKENCNLQLSTFINFFVHSLQNILKFETDNKHSEETDKKKTDKPLKKAAKRVKSSKRAGKDDEFVQKCAEKEIVKDSLVGNTEDKKMQNVAEKASKKNNLTYQEKQVDSDDDQTRQEEETTIAETVKKDIVKKRKGGKKKPEKPLMRKAKSDTPHEKVGKGDKSTQQSGEKELLSESFAEKGSEKTSEKPQEEGKAFEKSPTIFEREKKAKDIVDMREAGKKKPERPLIKKAKRDASHEQGGIDDKSA</sequence>
<organism evidence="2 3">
    <name type="scientific">Carnegiea gigantea</name>
    <dbReference type="NCBI Taxonomy" id="171969"/>
    <lineage>
        <taxon>Eukaryota</taxon>
        <taxon>Viridiplantae</taxon>
        <taxon>Streptophyta</taxon>
        <taxon>Embryophyta</taxon>
        <taxon>Tracheophyta</taxon>
        <taxon>Spermatophyta</taxon>
        <taxon>Magnoliopsida</taxon>
        <taxon>eudicotyledons</taxon>
        <taxon>Gunneridae</taxon>
        <taxon>Pentapetalae</taxon>
        <taxon>Caryophyllales</taxon>
        <taxon>Cactineae</taxon>
        <taxon>Cactaceae</taxon>
        <taxon>Cactoideae</taxon>
        <taxon>Echinocereeae</taxon>
        <taxon>Carnegiea</taxon>
    </lineage>
</organism>
<protein>
    <submittedName>
        <fullName evidence="2">Uncharacterized protein</fullName>
    </submittedName>
</protein>
<feature type="region of interest" description="Disordered" evidence="1">
    <location>
        <begin position="38"/>
        <end position="69"/>
    </location>
</feature>
<feature type="compositionally biased region" description="Basic residues" evidence="1">
    <location>
        <begin position="54"/>
        <end position="65"/>
    </location>
</feature>
<dbReference type="AlphaFoldDB" id="A0A9Q1Q707"/>
<feature type="compositionally biased region" description="Basic and acidic residues" evidence="1">
    <location>
        <begin position="113"/>
        <end position="126"/>
    </location>
</feature>
<evidence type="ECO:0000256" key="1">
    <source>
        <dbReference type="SAM" id="MobiDB-lite"/>
    </source>
</evidence>
<feature type="compositionally biased region" description="Basic and acidic residues" evidence="1">
    <location>
        <begin position="150"/>
        <end position="256"/>
    </location>
</feature>
<feature type="compositionally biased region" description="Basic and acidic residues" evidence="1">
    <location>
        <begin position="38"/>
        <end position="53"/>
    </location>
</feature>
<reference evidence="2" key="1">
    <citation type="submission" date="2022-04" db="EMBL/GenBank/DDBJ databases">
        <title>Carnegiea gigantea Genome sequencing and assembly v2.</title>
        <authorList>
            <person name="Copetti D."/>
            <person name="Sanderson M.J."/>
            <person name="Burquez A."/>
            <person name="Wojciechowski M.F."/>
        </authorList>
    </citation>
    <scope>NUCLEOTIDE SEQUENCE</scope>
    <source>
        <strain evidence="2">SGP5-SGP5p</strain>
        <tissue evidence="2">Aerial part</tissue>
    </source>
</reference>
<proteinExistence type="predicted"/>
<feature type="compositionally biased region" description="Basic residues" evidence="1">
    <location>
        <begin position="138"/>
        <end position="149"/>
    </location>
</feature>